<feature type="domain" description="Phospholipase C/D" evidence="1">
    <location>
        <begin position="6"/>
        <end position="92"/>
    </location>
</feature>
<evidence type="ECO:0000313" key="5">
    <source>
        <dbReference type="Proteomes" id="UP001058072"/>
    </source>
</evidence>
<sequence length="207" mass="24420">MPSPIVHLEILYRLYEELQQPLNSELVLGVISPDAIHMRAGQTWEDKATTHFYHEADRSYEEAILTARQVISTHSQCFLLGYLIHIYTDYLWRDQIYAPYFHREKERIPRTQLYSLYYSDMGIIDEQVLLRATWIHEIRDLLSDPMAIAAHPLLTEHEITAWKEKVLCADLIKGTEEKGVQPLQVLSELEIKEFMNRACQELKRIFF</sequence>
<name>A0A9Q9CF04_9FIRM</name>
<dbReference type="Proteomes" id="UP001058016">
    <property type="component" value="Chromosome"/>
</dbReference>
<evidence type="ECO:0000313" key="2">
    <source>
        <dbReference type="EMBL" id="UUF06494.1"/>
    </source>
</evidence>
<gene>
    <name evidence="2" type="ORF">J0J69_02600</name>
    <name evidence="3" type="ORF">J0J70_08940</name>
</gene>
<protein>
    <submittedName>
        <fullName evidence="3">Zinc dependent phospholipase C family protein</fullName>
    </submittedName>
</protein>
<organism evidence="3 5">
    <name type="scientific">Turicibacter bilis</name>
    <dbReference type="NCBI Taxonomy" id="2735723"/>
    <lineage>
        <taxon>Bacteria</taxon>
        <taxon>Bacillati</taxon>
        <taxon>Bacillota</taxon>
        <taxon>Erysipelotrichia</taxon>
        <taxon>Erysipelotrichales</taxon>
        <taxon>Turicibacteraceae</taxon>
        <taxon>Turicibacter</taxon>
    </lineage>
</organism>
<evidence type="ECO:0000259" key="1">
    <source>
        <dbReference type="Pfam" id="PF00882"/>
    </source>
</evidence>
<evidence type="ECO:0000313" key="4">
    <source>
        <dbReference type="Proteomes" id="UP001058016"/>
    </source>
</evidence>
<proteinExistence type="predicted"/>
<dbReference type="InterPro" id="IPR029002">
    <property type="entry name" value="PLPC/GPLD1"/>
</dbReference>
<dbReference type="Proteomes" id="UP001058072">
    <property type="component" value="Chromosome"/>
</dbReference>
<evidence type="ECO:0000313" key="3">
    <source>
        <dbReference type="EMBL" id="UUF07744.1"/>
    </source>
</evidence>
<dbReference type="EMBL" id="CP071250">
    <property type="protein sequence ID" value="UUF07744.1"/>
    <property type="molecule type" value="Genomic_DNA"/>
</dbReference>
<dbReference type="AlphaFoldDB" id="A0A9Q9CF04"/>
<keyword evidence="4" id="KW-1185">Reference proteome</keyword>
<accession>A0A9Q9CF04</accession>
<dbReference type="EMBL" id="CP071249">
    <property type="protein sequence ID" value="UUF06494.1"/>
    <property type="molecule type" value="Genomic_DNA"/>
</dbReference>
<dbReference type="RefSeq" id="WP_055304746.1">
    <property type="nucleotide sequence ID" value="NZ_CP071249.1"/>
</dbReference>
<dbReference type="Pfam" id="PF00882">
    <property type="entry name" value="Zn_dep_PLPC"/>
    <property type="match status" value="1"/>
</dbReference>
<reference evidence="3 4" key="1">
    <citation type="submission" date="2021-03" db="EMBL/GenBank/DDBJ databases">
        <title>Comparative Genomics and Metabolomics in the genus Turicibacter.</title>
        <authorList>
            <person name="Maki J."/>
            <person name="Looft T."/>
        </authorList>
    </citation>
    <scope>NUCLEOTIDE SEQUENCE</scope>
    <source>
        <strain evidence="3">ISU324</strain>
        <strain evidence="2 4">MMM721</strain>
    </source>
</reference>